<dbReference type="EMBL" id="CASHTH010002520">
    <property type="protein sequence ID" value="CAI8031129.1"/>
    <property type="molecule type" value="Genomic_DNA"/>
</dbReference>
<dbReference type="InterPro" id="IPR036465">
    <property type="entry name" value="vWFA_dom_sf"/>
</dbReference>
<name>A0AA35SKJ3_GEOBA</name>
<dbReference type="Proteomes" id="UP001174909">
    <property type="component" value="Unassembled WGS sequence"/>
</dbReference>
<evidence type="ECO:0000313" key="2">
    <source>
        <dbReference type="EMBL" id="CAI8031129.1"/>
    </source>
</evidence>
<proteinExistence type="predicted"/>
<dbReference type="SMART" id="SM00327">
    <property type="entry name" value="VWA"/>
    <property type="match status" value="1"/>
</dbReference>
<protein>
    <submittedName>
        <fullName evidence="2">Inter-alpha-trypsin inhibitor heavy chain H5</fullName>
    </submittedName>
</protein>
<comment type="caution">
    <text evidence="2">The sequence shown here is derived from an EMBL/GenBank/DDBJ whole genome shotgun (WGS) entry which is preliminary data.</text>
</comment>
<dbReference type="Gene3D" id="3.40.50.410">
    <property type="entry name" value="von Willebrand factor, type A domain"/>
    <property type="match status" value="1"/>
</dbReference>
<evidence type="ECO:0000259" key="1">
    <source>
        <dbReference type="PROSITE" id="PS50234"/>
    </source>
</evidence>
<evidence type="ECO:0000313" key="3">
    <source>
        <dbReference type="Proteomes" id="UP001174909"/>
    </source>
</evidence>
<accession>A0AA35SKJ3</accession>
<dbReference type="AlphaFoldDB" id="A0AA35SKJ3"/>
<feature type="domain" description="VWFA" evidence="1">
    <location>
        <begin position="184"/>
        <end position="371"/>
    </location>
</feature>
<keyword evidence="3" id="KW-1185">Reference proteome</keyword>
<reference evidence="2" key="1">
    <citation type="submission" date="2023-03" db="EMBL/GenBank/DDBJ databases">
        <authorList>
            <person name="Steffen K."/>
            <person name="Cardenas P."/>
        </authorList>
    </citation>
    <scope>NUCLEOTIDE SEQUENCE</scope>
</reference>
<sequence length="371" mass="40597">MMFVITYLFLPMNRFSQEQADALAVDLINDADAPRKRKLKPKPPLTKKMYDPNQDLARDAMEKKIETARNKMDEVIKLSSRVVLKDVEVNKAPLSEVVPDLMTDAQLRDAEASNLRRLIAQPGQTDGRGIVTGRVRARGDGMGRFRGGGQDGSDGGLLGGDGSAGIADRLGIIDFLDEFGGPKEVVYCLDITASMQAAGMKKLPIAIDSLKDSVMMLGNNDKLNIVAFSDTAKPMSEKMLPANPVNIKRVLKYLDRFTPQSIQGNLDTNILSAIKSALTFEPTVVVLITDGLPQVDEGALHIETNTQKILDIVREHNRNNAIIYVVALEIDLKRSPGAKLLISLAEEHGGKIKAIDGGQLFEFTEQDELTD</sequence>
<dbReference type="PROSITE" id="PS50234">
    <property type="entry name" value="VWFA"/>
    <property type="match status" value="1"/>
</dbReference>
<gene>
    <name evidence="2" type="ORF">GBAR_LOCUS17650</name>
</gene>
<dbReference type="InterPro" id="IPR002035">
    <property type="entry name" value="VWF_A"/>
</dbReference>
<dbReference type="PANTHER" id="PTHR10338">
    <property type="entry name" value="INTER-ALPHA-TRYPSIN INHIBITOR HEAVY CHAIN FAMILY MEMBER"/>
    <property type="match status" value="1"/>
</dbReference>
<dbReference type="Pfam" id="PF13768">
    <property type="entry name" value="VWA_3"/>
    <property type="match status" value="1"/>
</dbReference>
<organism evidence="2 3">
    <name type="scientific">Geodia barretti</name>
    <name type="common">Barrett's horny sponge</name>
    <dbReference type="NCBI Taxonomy" id="519541"/>
    <lineage>
        <taxon>Eukaryota</taxon>
        <taxon>Metazoa</taxon>
        <taxon>Porifera</taxon>
        <taxon>Demospongiae</taxon>
        <taxon>Heteroscleromorpha</taxon>
        <taxon>Tetractinellida</taxon>
        <taxon>Astrophorina</taxon>
        <taxon>Geodiidae</taxon>
        <taxon>Geodia</taxon>
    </lineage>
</organism>
<dbReference type="InterPro" id="IPR050934">
    <property type="entry name" value="ITIH"/>
</dbReference>
<dbReference type="PANTHER" id="PTHR10338:SF108">
    <property type="entry name" value="INTER-ALPHA-TRYPSIN INHIBITOR HEAVY CHAIN H4-LIKE PROTEIN"/>
    <property type="match status" value="1"/>
</dbReference>
<dbReference type="SUPFAM" id="SSF53300">
    <property type="entry name" value="vWA-like"/>
    <property type="match status" value="1"/>
</dbReference>